<evidence type="ECO:0000256" key="6">
    <source>
        <dbReference type="SAM" id="Phobius"/>
    </source>
</evidence>
<feature type="transmembrane region" description="Helical" evidence="6">
    <location>
        <begin position="363"/>
        <end position="388"/>
    </location>
</feature>
<evidence type="ECO:0000256" key="4">
    <source>
        <dbReference type="ARBA" id="ARBA00022989"/>
    </source>
</evidence>
<accession>A0ABU4GGU9</accession>
<feature type="transmembrane region" description="Helical" evidence="6">
    <location>
        <begin position="99"/>
        <end position="121"/>
    </location>
</feature>
<feature type="transmembrane region" description="Helical" evidence="6">
    <location>
        <begin position="37"/>
        <end position="57"/>
    </location>
</feature>
<dbReference type="EMBL" id="JAWONS010000099">
    <property type="protein sequence ID" value="MDW2796801.1"/>
    <property type="molecule type" value="Genomic_DNA"/>
</dbReference>
<feature type="transmembrane region" description="Helical" evidence="6">
    <location>
        <begin position="133"/>
        <end position="155"/>
    </location>
</feature>
<dbReference type="Pfam" id="PF01566">
    <property type="entry name" value="Nramp"/>
    <property type="match status" value="1"/>
</dbReference>
<comment type="caution">
    <text evidence="7">The sequence shown here is derived from an EMBL/GenBank/DDBJ whole genome shotgun (WGS) entry which is preliminary data.</text>
</comment>
<dbReference type="NCBIfam" id="NF037982">
    <property type="entry name" value="Nramp_1"/>
    <property type="match status" value="1"/>
</dbReference>
<organism evidence="7 8">
    <name type="scientific">Clostridium boliviensis</name>
    <dbReference type="NCBI Taxonomy" id="318465"/>
    <lineage>
        <taxon>Bacteria</taxon>
        <taxon>Bacillati</taxon>
        <taxon>Bacillota</taxon>
        <taxon>Clostridia</taxon>
        <taxon>Eubacteriales</taxon>
        <taxon>Clostridiaceae</taxon>
        <taxon>Clostridium</taxon>
    </lineage>
</organism>
<evidence type="ECO:0000256" key="2">
    <source>
        <dbReference type="ARBA" id="ARBA00022448"/>
    </source>
</evidence>
<gene>
    <name evidence="7" type="ORF">RZO55_04305</name>
</gene>
<feature type="transmembrane region" description="Helical" evidence="6">
    <location>
        <begin position="167"/>
        <end position="187"/>
    </location>
</feature>
<keyword evidence="5 6" id="KW-0472">Membrane</keyword>
<feature type="transmembrane region" description="Helical" evidence="6">
    <location>
        <begin position="400"/>
        <end position="420"/>
    </location>
</feature>
<protein>
    <submittedName>
        <fullName evidence="7">Nramp family divalent metal transporter</fullName>
    </submittedName>
</protein>
<feature type="transmembrane region" description="Helical" evidence="6">
    <location>
        <begin position="295"/>
        <end position="316"/>
    </location>
</feature>
<keyword evidence="3 6" id="KW-0812">Transmembrane</keyword>
<dbReference type="PANTHER" id="PTHR11706">
    <property type="entry name" value="SOLUTE CARRIER PROTEIN FAMILY 11 MEMBER"/>
    <property type="match status" value="1"/>
</dbReference>
<dbReference type="Gene3D" id="1.20.1740.10">
    <property type="entry name" value="Amino acid/polyamine transporter I"/>
    <property type="match status" value="1"/>
</dbReference>
<reference evidence="7 8" key="1">
    <citation type="submission" date="2023-10" db="EMBL/GenBank/DDBJ databases">
        <title>A novel Glycoside Hydrolase 43-Like Enzyme from Clostrdium boliviensis is an Endo-xylanase, and a Candidate for Xylooligosaccharides Production from Different Xylan Substrates.</title>
        <authorList>
            <person name="Alvarez M.T."/>
            <person name="Rocabado-Villegas L.R."/>
            <person name="Salas-Veizaga D.M."/>
            <person name="Linares-Pasten J.A."/>
            <person name="Gudmundsdottir E.E."/>
            <person name="Hreggvidsson G.O."/>
            <person name="Adlercreutz P."/>
            <person name="Nordberg Karlsson E."/>
        </authorList>
    </citation>
    <scope>NUCLEOTIDE SEQUENCE [LARGE SCALE GENOMIC DNA]</scope>
    <source>
        <strain evidence="7 8">E-1</strain>
    </source>
</reference>
<sequence length="436" mass="45952">MGETIGTAAGSSDAAFDSSAVETLPFLKLVKRIGPGLVLTGIVLGPGAITTAAMLGARYGYGIIWLFIPILFMGVTFLLTNYRIALLTGKPIIHAIRHYYGGGAAAFVGVASFLSCMFFTMGNISGSGSGMNLIFGINWKLGAIIMITVTIFCYLTKGVYSKVEKGITICIIGMIIAYYATLVTAGGPSWGEFGSGLIHWSFPAGSLAAALGFISTSASVTTGLYGTYLGKEKKWDKEDLFNGAMMVDSITHIAGVILISGAVMLVGVIVLHPAGIIIKNPAELGEMMVPLLGKAAYTVMGIALLAAAFSSLLGNTHRTVVLLNAGFDKPTNLDHKSIKIGSMVVLAIAAVICFSYNGSPTQLILFANIMTAVATPVSGFFVCMLIWNKDVNKGVKQPKILGICMIISYLFCLVLTVSALKTVIPKFADSIMKLFT</sequence>
<dbReference type="InterPro" id="IPR001046">
    <property type="entry name" value="NRAMP_fam"/>
</dbReference>
<evidence type="ECO:0000313" key="8">
    <source>
        <dbReference type="Proteomes" id="UP001276854"/>
    </source>
</evidence>
<evidence type="ECO:0000313" key="7">
    <source>
        <dbReference type="EMBL" id="MDW2796801.1"/>
    </source>
</evidence>
<evidence type="ECO:0000256" key="3">
    <source>
        <dbReference type="ARBA" id="ARBA00022692"/>
    </source>
</evidence>
<dbReference type="Proteomes" id="UP001276854">
    <property type="component" value="Unassembled WGS sequence"/>
</dbReference>
<feature type="transmembrane region" description="Helical" evidence="6">
    <location>
        <begin position="63"/>
        <end position="87"/>
    </location>
</feature>
<feature type="transmembrane region" description="Helical" evidence="6">
    <location>
        <begin position="250"/>
        <end position="275"/>
    </location>
</feature>
<dbReference type="RefSeq" id="WP_318063066.1">
    <property type="nucleotide sequence ID" value="NZ_JAWONS010000099.1"/>
</dbReference>
<comment type="subcellular location">
    <subcellularLocation>
        <location evidence="1">Membrane</location>
        <topology evidence="1">Multi-pass membrane protein</topology>
    </subcellularLocation>
</comment>
<keyword evidence="8" id="KW-1185">Reference proteome</keyword>
<feature type="transmembrane region" description="Helical" evidence="6">
    <location>
        <begin position="207"/>
        <end position="229"/>
    </location>
</feature>
<evidence type="ECO:0000256" key="5">
    <source>
        <dbReference type="ARBA" id="ARBA00023136"/>
    </source>
</evidence>
<dbReference type="PANTHER" id="PTHR11706:SF33">
    <property type="entry name" value="NATURAL RESISTANCE-ASSOCIATED MACROPHAGE PROTEIN 2"/>
    <property type="match status" value="1"/>
</dbReference>
<evidence type="ECO:0000256" key="1">
    <source>
        <dbReference type="ARBA" id="ARBA00004141"/>
    </source>
</evidence>
<keyword evidence="2" id="KW-0813">Transport</keyword>
<name>A0ABU4GGU9_9CLOT</name>
<proteinExistence type="predicted"/>
<feature type="transmembrane region" description="Helical" evidence="6">
    <location>
        <begin position="337"/>
        <end position="357"/>
    </location>
</feature>
<keyword evidence="4 6" id="KW-1133">Transmembrane helix</keyword>